<dbReference type="AlphaFoldDB" id="A0A8S4QI64"/>
<gene>
    <name evidence="2" type="primary">jg234</name>
    <name evidence="2" type="ORF">PAEG_LOCUS2102</name>
</gene>
<reference evidence="2" key="1">
    <citation type="submission" date="2022-03" db="EMBL/GenBank/DDBJ databases">
        <authorList>
            <person name="Lindestad O."/>
        </authorList>
    </citation>
    <scope>NUCLEOTIDE SEQUENCE</scope>
</reference>
<feature type="non-terminal residue" evidence="2">
    <location>
        <position position="31"/>
    </location>
</feature>
<accession>A0A8S4QI64</accession>
<proteinExistence type="predicted"/>
<keyword evidence="3" id="KW-1185">Reference proteome</keyword>
<protein>
    <submittedName>
        <fullName evidence="2">Jg234 protein</fullName>
    </submittedName>
</protein>
<organism evidence="2 3">
    <name type="scientific">Pararge aegeria aegeria</name>
    <dbReference type="NCBI Taxonomy" id="348720"/>
    <lineage>
        <taxon>Eukaryota</taxon>
        <taxon>Metazoa</taxon>
        <taxon>Ecdysozoa</taxon>
        <taxon>Arthropoda</taxon>
        <taxon>Hexapoda</taxon>
        <taxon>Insecta</taxon>
        <taxon>Pterygota</taxon>
        <taxon>Neoptera</taxon>
        <taxon>Endopterygota</taxon>
        <taxon>Lepidoptera</taxon>
        <taxon>Glossata</taxon>
        <taxon>Ditrysia</taxon>
        <taxon>Papilionoidea</taxon>
        <taxon>Nymphalidae</taxon>
        <taxon>Satyrinae</taxon>
        <taxon>Satyrini</taxon>
        <taxon>Parargina</taxon>
        <taxon>Pararge</taxon>
    </lineage>
</organism>
<feature type="region of interest" description="Disordered" evidence="1">
    <location>
        <begin position="1"/>
        <end position="31"/>
    </location>
</feature>
<dbReference type="EMBL" id="CAKXAJ010006869">
    <property type="protein sequence ID" value="CAH2210190.1"/>
    <property type="molecule type" value="Genomic_DNA"/>
</dbReference>
<comment type="caution">
    <text evidence="2">The sequence shown here is derived from an EMBL/GenBank/DDBJ whole genome shotgun (WGS) entry which is preliminary data.</text>
</comment>
<evidence type="ECO:0000256" key="1">
    <source>
        <dbReference type="SAM" id="MobiDB-lite"/>
    </source>
</evidence>
<evidence type="ECO:0000313" key="2">
    <source>
        <dbReference type="EMBL" id="CAH2210190.1"/>
    </source>
</evidence>
<dbReference type="Proteomes" id="UP000838756">
    <property type="component" value="Unassembled WGS sequence"/>
</dbReference>
<evidence type="ECO:0000313" key="3">
    <source>
        <dbReference type="Proteomes" id="UP000838756"/>
    </source>
</evidence>
<name>A0A8S4QI64_9NEOP</name>
<sequence>MSPQHGLSYQEGGLAGVNGEGRHPFMGTRVG</sequence>